<dbReference type="InterPro" id="IPR006015">
    <property type="entry name" value="Universal_stress_UspA"/>
</dbReference>
<dbReference type="PANTHER" id="PTHR46268">
    <property type="entry name" value="STRESS RESPONSE PROTEIN NHAX"/>
    <property type="match status" value="1"/>
</dbReference>
<evidence type="ECO:0000313" key="4">
    <source>
        <dbReference type="Proteomes" id="UP001246372"/>
    </source>
</evidence>
<name>A0ABU3PIT8_9BURK</name>
<evidence type="ECO:0000256" key="1">
    <source>
        <dbReference type="ARBA" id="ARBA00008791"/>
    </source>
</evidence>
<dbReference type="Gene3D" id="3.40.50.620">
    <property type="entry name" value="HUPs"/>
    <property type="match status" value="1"/>
</dbReference>
<comment type="similarity">
    <text evidence="1">Belongs to the universal stress protein A family.</text>
</comment>
<organism evidence="3 4">
    <name type="scientific">Roseateles aquae</name>
    <dbReference type="NCBI Taxonomy" id="3077235"/>
    <lineage>
        <taxon>Bacteria</taxon>
        <taxon>Pseudomonadati</taxon>
        <taxon>Pseudomonadota</taxon>
        <taxon>Betaproteobacteria</taxon>
        <taxon>Burkholderiales</taxon>
        <taxon>Sphaerotilaceae</taxon>
        <taxon>Roseateles</taxon>
    </lineage>
</organism>
<dbReference type="RefSeq" id="WP_315652817.1">
    <property type="nucleotide sequence ID" value="NZ_JAVXZY010000011.1"/>
</dbReference>
<reference evidence="3" key="1">
    <citation type="submission" date="2023-09" db="EMBL/GenBank/DDBJ databases">
        <title>Paucibacter sp. APW11 Genome sequencing and assembly.</title>
        <authorList>
            <person name="Kim I."/>
        </authorList>
    </citation>
    <scope>NUCLEOTIDE SEQUENCE</scope>
    <source>
        <strain evidence="3">APW11</strain>
    </source>
</reference>
<protein>
    <submittedName>
        <fullName evidence="3">Universal stress protein</fullName>
    </submittedName>
</protein>
<comment type="caution">
    <text evidence="3">The sequence shown here is derived from an EMBL/GenBank/DDBJ whole genome shotgun (WGS) entry which is preliminary data.</text>
</comment>
<dbReference type="InterPro" id="IPR006016">
    <property type="entry name" value="UspA"/>
</dbReference>
<gene>
    <name evidence="3" type="ORF">RQP53_21850</name>
</gene>
<dbReference type="SUPFAM" id="SSF52402">
    <property type="entry name" value="Adenine nucleotide alpha hydrolases-like"/>
    <property type="match status" value="1"/>
</dbReference>
<evidence type="ECO:0000313" key="3">
    <source>
        <dbReference type="EMBL" id="MDT9001936.1"/>
    </source>
</evidence>
<dbReference type="Pfam" id="PF00582">
    <property type="entry name" value="Usp"/>
    <property type="match status" value="1"/>
</dbReference>
<dbReference type="PRINTS" id="PR01438">
    <property type="entry name" value="UNVRSLSTRESS"/>
</dbReference>
<accession>A0ABU3PIT8</accession>
<sequence>MKILVAVDGSSYTKRMLAYLAAHDEWLGPAHQYTVVHAVAALPPRAAGVLDKDTVKAYYQDEADKVFKTLRNFFAKQKLHADFVSKVGPPADVIASAANKGKYDLLVMGSHGHGTLGNLVMGSVVTKVMAHCSTPLLVVR</sequence>
<dbReference type="Proteomes" id="UP001246372">
    <property type="component" value="Unassembled WGS sequence"/>
</dbReference>
<dbReference type="InterPro" id="IPR014729">
    <property type="entry name" value="Rossmann-like_a/b/a_fold"/>
</dbReference>
<dbReference type="PANTHER" id="PTHR46268:SF6">
    <property type="entry name" value="UNIVERSAL STRESS PROTEIN UP12"/>
    <property type="match status" value="1"/>
</dbReference>
<feature type="domain" description="UspA" evidence="2">
    <location>
        <begin position="2"/>
        <end position="140"/>
    </location>
</feature>
<evidence type="ECO:0000259" key="2">
    <source>
        <dbReference type="Pfam" id="PF00582"/>
    </source>
</evidence>
<proteinExistence type="inferred from homology"/>
<keyword evidence="4" id="KW-1185">Reference proteome</keyword>
<dbReference type="CDD" id="cd00293">
    <property type="entry name" value="USP-like"/>
    <property type="match status" value="1"/>
</dbReference>
<dbReference type="EMBL" id="JAVXZY010000011">
    <property type="protein sequence ID" value="MDT9001936.1"/>
    <property type="molecule type" value="Genomic_DNA"/>
</dbReference>